<name>A0A8H7THH2_9HELO</name>
<sequence>MRRSHTYLQTSISESQDDNSSSVLVQKIKLNPILSEIAQLNRQLAENVLSPHETHAATEALALRLDEWQQQLPEPLTNIPENLFAQSASGSGGVFVALHIGFYHFSQLLYFYYLHQSISSYPAAESNVFAGRCRESSTALCELLYAAQALPGAEVYYSMVGHALVISSTVQLHILLFTDDENESYSARQRLEKNFVILSKFQKLWRTVDHSFARFQEFHGACMRTKADLEDPRTTFRMDKWMIQFLMEYSKPLEQRADLQYRSPADSTGSNFYESDTVVRGYESEFRQWTSTELGIDFEGAWD</sequence>
<evidence type="ECO:0000256" key="4">
    <source>
        <dbReference type="ARBA" id="ARBA00023163"/>
    </source>
</evidence>
<accession>A0A8H7THH2</accession>
<organism evidence="6 7">
    <name type="scientific">Cadophora malorum</name>
    <dbReference type="NCBI Taxonomy" id="108018"/>
    <lineage>
        <taxon>Eukaryota</taxon>
        <taxon>Fungi</taxon>
        <taxon>Dikarya</taxon>
        <taxon>Ascomycota</taxon>
        <taxon>Pezizomycotina</taxon>
        <taxon>Leotiomycetes</taxon>
        <taxon>Helotiales</taxon>
        <taxon>Ploettnerulaceae</taxon>
        <taxon>Cadophora</taxon>
    </lineage>
</organism>
<proteinExistence type="predicted"/>
<dbReference type="GO" id="GO:0005634">
    <property type="term" value="C:nucleus"/>
    <property type="evidence" value="ECO:0007669"/>
    <property type="project" value="UniProtKB-SubCell"/>
</dbReference>
<dbReference type="AlphaFoldDB" id="A0A8H7THH2"/>
<dbReference type="CDD" id="cd12148">
    <property type="entry name" value="fungal_TF_MHR"/>
    <property type="match status" value="1"/>
</dbReference>
<comment type="subcellular location">
    <subcellularLocation>
        <location evidence="1">Nucleus</location>
    </subcellularLocation>
</comment>
<comment type="caution">
    <text evidence="6">The sequence shown here is derived from an EMBL/GenBank/DDBJ whole genome shotgun (WGS) entry which is preliminary data.</text>
</comment>
<dbReference type="GO" id="GO:0046872">
    <property type="term" value="F:metal ion binding"/>
    <property type="evidence" value="ECO:0007669"/>
    <property type="project" value="UniProtKB-KW"/>
</dbReference>
<keyword evidence="3" id="KW-0805">Transcription regulation</keyword>
<dbReference type="PANTHER" id="PTHR47338:SF16">
    <property type="entry name" value="TRANSCRIPTION FACTOR, PUTATIVE (AFU_ORTHOLOGUE AFUA_2G09360)-RELATED"/>
    <property type="match status" value="1"/>
</dbReference>
<protein>
    <submittedName>
        <fullName evidence="6">Uncharacterized protein</fullName>
    </submittedName>
</protein>
<evidence type="ECO:0000313" key="6">
    <source>
        <dbReference type="EMBL" id="KAG4418898.1"/>
    </source>
</evidence>
<evidence type="ECO:0000256" key="2">
    <source>
        <dbReference type="ARBA" id="ARBA00022723"/>
    </source>
</evidence>
<keyword evidence="7" id="KW-1185">Reference proteome</keyword>
<reference evidence="6" key="1">
    <citation type="submission" date="2021-02" db="EMBL/GenBank/DDBJ databases">
        <title>Genome sequence Cadophora malorum strain M34.</title>
        <authorList>
            <person name="Stefanovic E."/>
            <person name="Vu D."/>
            <person name="Scully C."/>
            <person name="Dijksterhuis J."/>
            <person name="Roader J."/>
            <person name="Houbraken J."/>
        </authorList>
    </citation>
    <scope>NUCLEOTIDE SEQUENCE</scope>
    <source>
        <strain evidence="6">M34</strain>
    </source>
</reference>
<gene>
    <name evidence="6" type="ORF">IFR04_007934</name>
</gene>
<keyword evidence="2" id="KW-0479">Metal-binding</keyword>
<dbReference type="PANTHER" id="PTHR47338">
    <property type="entry name" value="ZN(II)2CYS6 TRANSCRIPTION FACTOR (EUROFUNG)-RELATED"/>
    <property type="match status" value="1"/>
</dbReference>
<evidence type="ECO:0000256" key="1">
    <source>
        <dbReference type="ARBA" id="ARBA00004123"/>
    </source>
</evidence>
<keyword evidence="4" id="KW-0804">Transcription</keyword>
<evidence type="ECO:0000256" key="5">
    <source>
        <dbReference type="ARBA" id="ARBA00023242"/>
    </source>
</evidence>
<dbReference type="InterPro" id="IPR050815">
    <property type="entry name" value="TF_fung"/>
</dbReference>
<evidence type="ECO:0000256" key="3">
    <source>
        <dbReference type="ARBA" id="ARBA00023015"/>
    </source>
</evidence>
<dbReference type="OrthoDB" id="1924787at2759"/>
<evidence type="ECO:0000313" key="7">
    <source>
        <dbReference type="Proteomes" id="UP000664132"/>
    </source>
</evidence>
<dbReference type="EMBL" id="JAFJYH010000117">
    <property type="protein sequence ID" value="KAG4418898.1"/>
    <property type="molecule type" value="Genomic_DNA"/>
</dbReference>
<dbReference type="Proteomes" id="UP000664132">
    <property type="component" value="Unassembled WGS sequence"/>
</dbReference>
<keyword evidence="5" id="KW-0539">Nucleus</keyword>
<dbReference type="GO" id="GO:0000981">
    <property type="term" value="F:DNA-binding transcription factor activity, RNA polymerase II-specific"/>
    <property type="evidence" value="ECO:0007669"/>
    <property type="project" value="InterPro"/>
</dbReference>